<name>A0A0K0FS25_STRVS</name>
<dbReference type="WBParaSite" id="SVE_1308400.1">
    <property type="protein sequence ID" value="SVE_1308400.1"/>
    <property type="gene ID" value="SVE_1308400"/>
</dbReference>
<sequence>MNRFTELTEQKGIAPFLEFLEEPALIAYKAIETDKMVTLDAVFKEWISRYDPNMTPQRRSSTHTKAEVPQQQREKFKNSDKFNNKNSVLINELNSEINEIKDYSPVSIKDPVASINISLNNFLVEALIDYGANISIIAADTLKKIAKQSKHIEFLSEKNFIKIRNAQGNLLPVRD</sequence>
<organism evidence="2 3">
    <name type="scientific">Strongyloides venezuelensis</name>
    <name type="common">Threadworm</name>
    <dbReference type="NCBI Taxonomy" id="75913"/>
    <lineage>
        <taxon>Eukaryota</taxon>
        <taxon>Metazoa</taxon>
        <taxon>Ecdysozoa</taxon>
        <taxon>Nematoda</taxon>
        <taxon>Chromadorea</taxon>
        <taxon>Rhabditida</taxon>
        <taxon>Tylenchina</taxon>
        <taxon>Panagrolaimomorpha</taxon>
        <taxon>Strongyloidoidea</taxon>
        <taxon>Strongyloididae</taxon>
        <taxon>Strongyloides</taxon>
    </lineage>
</organism>
<reference evidence="3" key="2">
    <citation type="submission" date="2015-08" db="UniProtKB">
        <authorList>
            <consortium name="WormBaseParasite"/>
        </authorList>
    </citation>
    <scope>IDENTIFICATION</scope>
</reference>
<evidence type="ECO:0000256" key="1">
    <source>
        <dbReference type="SAM" id="MobiDB-lite"/>
    </source>
</evidence>
<dbReference type="Proteomes" id="UP000035680">
    <property type="component" value="Unassembled WGS sequence"/>
</dbReference>
<evidence type="ECO:0000313" key="2">
    <source>
        <dbReference type="Proteomes" id="UP000035680"/>
    </source>
</evidence>
<proteinExistence type="predicted"/>
<protein>
    <submittedName>
        <fullName evidence="3">Peptidase A2 domain-containing protein</fullName>
    </submittedName>
</protein>
<keyword evidence="2" id="KW-1185">Reference proteome</keyword>
<accession>A0A0K0FS25</accession>
<evidence type="ECO:0000313" key="3">
    <source>
        <dbReference type="WBParaSite" id="SVE_1308400.1"/>
    </source>
</evidence>
<dbReference type="AlphaFoldDB" id="A0A0K0FS25"/>
<feature type="region of interest" description="Disordered" evidence="1">
    <location>
        <begin position="53"/>
        <end position="73"/>
    </location>
</feature>
<reference evidence="2" key="1">
    <citation type="submission" date="2014-07" db="EMBL/GenBank/DDBJ databases">
        <authorList>
            <person name="Martin A.A"/>
            <person name="De Silva N."/>
        </authorList>
    </citation>
    <scope>NUCLEOTIDE SEQUENCE</scope>
</reference>